<reference evidence="1 2" key="1">
    <citation type="journal article" date="2018" name="Genome Biol. Evol.">
        <title>Multiple Roots of Fruiting Body Formation in Amoebozoa.</title>
        <authorList>
            <person name="Hillmann F."/>
            <person name="Forbes G."/>
            <person name="Novohradska S."/>
            <person name="Ferling I."/>
            <person name="Riege K."/>
            <person name="Groth M."/>
            <person name="Westermann M."/>
            <person name="Marz M."/>
            <person name="Spaller T."/>
            <person name="Winckler T."/>
            <person name="Schaap P."/>
            <person name="Glockner G."/>
        </authorList>
    </citation>
    <scope>NUCLEOTIDE SEQUENCE [LARGE SCALE GENOMIC DNA]</scope>
    <source>
        <strain evidence="1 2">Jena</strain>
    </source>
</reference>
<name>A0A2P6MND7_9EUKA</name>
<dbReference type="AlphaFoldDB" id="A0A2P6MND7"/>
<organism evidence="1 2">
    <name type="scientific">Planoprotostelium fungivorum</name>
    <dbReference type="NCBI Taxonomy" id="1890364"/>
    <lineage>
        <taxon>Eukaryota</taxon>
        <taxon>Amoebozoa</taxon>
        <taxon>Evosea</taxon>
        <taxon>Variosea</taxon>
        <taxon>Cavosteliida</taxon>
        <taxon>Cavosteliaceae</taxon>
        <taxon>Planoprotostelium</taxon>
    </lineage>
</organism>
<comment type="caution">
    <text evidence="1">The sequence shown here is derived from an EMBL/GenBank/DDBJ whole genome shotgun (WGS) entry which is preliminary data.</text>
</comment>
<gene>
    <name evidence="1" type="ORF">PROFUN_16917</name>
</gene>
<dbReference type="EMBL" id="MDYQ01000651">
    <property type="protein sequence ID" value="PRP73239.1"/>
    <property type="molecule type" value="Genomic_DNA"/>
</dbReference>
<sequence length="90" mass="9878">MDVSVLVSVLVDLNTTQPSLFLMTQMVYAGPLWGSTDLSGSSLHSVNPGQTIISIDRLRQLEARRSRSYSASCHAGSLSHRTRGHCHRLI</sequence>
<evidence type="ECO:0000313" key="1">
    <source>
        <dbReference type="EMBL" id="PRP73239.1"/>
    </source>
</evidence>
<dbReference type="Proteomes" id="UP000241769">
    <property type="component" value="Unassembled WGS sequence"/>
</dbReference>
<dbReference type="InParanoid" id="A0A2P6MND7"/>
<accession>A0A2P6MND7</accession>
<evidence type="ECO:0000313" key="2">
    <source>
        <dbReference type="Proteomes" id="UP000241769"/>
    </source>
</evidence>
<proteinExistence type="predicted"/>
<keyword evidence="2" id="KW-1185">Reference proteome</keyword>
<protein>
    <submittedName>
        <fullName evidence="1">Uncharacterized protein</fullName>
    </submittedName>
</protein>